<dbReference type="SUPFAM" id="SSF53335">
    <property type="entry name" value="S-adenosyl-L-methionine-dependent methyltransferases"/>
    <property type="match status" value="1"/>
</dbReference>
<feature type="domain" description="Carrier" evidence="15">
    <location>
        <begin position="7561"/>
        <end position="7638"/>
    </location>
</feature>
<reference evidence="18 19" key="1">
    <citation type="journal article" date="2018" name="Int. J. Syst. Evol. Microbiol.">
        <title>Methylomusa anaerophila gen. nov., sp. nov., an anaerobic methanol-utilizing bacterium isolated from a microbial fuel cell.</title>
        <authorList>
            <person name="Amano N."/>
            <person name="Yamamuro A."/>
            <person name="Miyahara M."/>
            <person name="Kouzuma A."/>
            <person name="Abe T."/>
            <person name="Watanabe K."/>
        </authorList>
    </citation>
    <scope>NUCLEOTIDE SEQUENCE [LARGE SCALE GENOMIC DNA]</scope>
    <source>
        <strain evidence="18 19">MMFC1</strain>
    </source>
</reference>
<dbReference type="SMART" id="SM00822">
    <property type="entry name" value="PKS_KR"/>
    <property type="match status" value="4"/>
</dbReference>
<dbReference type="Gene3D" id="1.10.1240.100">
    <property type="match status" value="5"/>
</dbReference>
<dbReference type="Gene3D" id="3.40.47.10">
    <property type="match status" value="5"/>
</dbReference>
<feature type="region of interest" description="Disordered" evidence="14">
    <location>
        <begin position="6750"/>
        <end position="6773"/>
    </location>
</feature>
<dbReference type="RefSeq" id="WP_197723861.1">
    <property type="nucleotide sequence ID" value="NZ_AP018449.1"/>
</dbReference>
<keyword evidence="19" id="KW-1185">Reference proteome</keyword>
<comment type="pathway">
    <text evidence="4">Antibiotic biosynthesis; bacillaene biosynthesis.</text>
</comment>
<evidence type="ECO:0000256" key="11">
    <source>
        <dbReference type="ARBA" id="ARBA00023268"/>
    </source>
</evidence>
<keyword evidence="18" id="KW-0012">Acyltransferase</keyword>
<dbReference type="Pfam" id="PF22336">
    <property type="entry name" value="RhiE-like_linker"/>
    <property type="match status" value="5"/>
</dbReference>
<feature type="region of interest" description="N-terminal hotdog fold" evidence="12">
    <location>
        <begin position="1076"/>
        <end position="1201"/>
    </location>
</feature>
<name>A0A348AQU0_9FIRM</name>
<evidence type="ECO:0000256" key="1">
    <source>
        <dbReference type="ARBA" id="ARBA00001957"/>
    </source>
</evidence>
<dbReference type="GO" id="GO:0004312">
    <property type="term" value="F:fatty acid synthase activity"/>
    <property type="evidence" value="ECO:0007669"/>
    <property type="project" value="TreeGrafter"/>
</dbReference>
<organism evidence="18 19">
    <name type="scientific">Methylomusa anaerophila</name>
    <dbReference type="NCBI Taxonomy" id="1930071"/>
    <lineage>
        <taxon>Bacteria</taxon>
        <taxon>Bacillati</taxon>
        <taxon>Bacillota</taxon>
        <taxon>Negativicutes</taxon>
        <taxon>Selenomonadales</taxon>
        <taxon>Sporomusaceae</taxon>
        <taxon>Methylomusa</taxon>
    </lineage>
</organism>
<evidence type="ECO:0000256" key="10">
    <source>
        <dbReference type="ARBA" id="ARBA00022857"/>
    </source>
</evidence>
<dbReference type="Proteomes" id="UP000276437">
    <property type="component" value="Chromosome"/>
</dbReference>
<feature type="domain" description="Ketosynthase family 3 (KS3)" evidence="16">
    <location>
        <begin position="3439"/>
        <end position="3877"/>
    </location>
</feature>
<dbReference type="Gene3D" id="3.10.129.10">
    <property type="entry name" value="Hotdog Thioesterase"/>
    <property type="match status" value="1"/>
</dbReference>
<feature type="region of interest" description="C-terminal hotdog fold" evidence="12">
    <location>
        <begin position="135"/>
        <end position="282"/>
    </location>
</feature>
<dbReference type="InterPro" id="IPR006162">
    <property type="entry name" value="Ppantetheine_attach_site"/>
</dbReference>
<dbReference type="Pfam" id="PF21089">
    <property type="entry name" value="PKS_DH_N"/>
    <property type="match status" value="5"/>
</dbReference>
<keyword evidence="10" id="KW-0521">NADP</keyword>
<dbReference type="InterPro" id="IPR020806">
    <property type="entry name" value="PKS_PP-bd"/>
</dbReference>
<dbReference type="Pfam" id="PF08242">
    <property type="entry name" value="Methyltransf_12"/>
    <property type="match status" value="1"/>
</dbReference>
<dbReference type="InterPro" id="IPR016039">
    <property type="entry name" value="Thiolase-like"/>
</dbReference>
<dbReference type="InterPro" id="IPR050091">
    <property type="entry name" value="PKS_NRPS_Biosynth_Enz"/>
</dbReference>
<dbReference type="SUPFAM" id="SSF47336">
    <property type="entry name" value="ACP-like"/>
    <property type="match status" value="6"/>
</dbReference>
<feature type="region of interest" description="C-terminal hotdog fold" evidence="12">
    <location>
        <begin position="2728"/>
        <end position="2855"/>
    </location>
</feature>
<gene>
    <name evidence="18" type="primary">pksN_10</name>
    <name evidence="18" type="ORF">MAMMFC1_04155</name>
</gene>
<evidence type="ECO:0000256" key="4">
    <source>
        <dbReference type="ARBA" id="ARBA00004789"/>
    </source>
</evidence>
<dbReference type="Gene3D" id="3.40.50.720">
    <property type="entry name" value="NAD(P)-binding Rossmann-like Domain"/>
    <property type="match status" value="4"/>
</dbReference>
<evidence type="ECO:0000256" key="2">
    <source>
        <dbReference type="ARBA" id="ARBA00003299"/>
    </source>
</evidence>
<dbReference type="SMART" id="SM00826">
    <property type="entry name" value="PKS_DH"/>
    <property type="match status" value="4"/>
</dbReference>
<dbReference type="GO" id="GO:0006633">
    <property type="term" value="P:fatty acid biosynthetic process"/>
    <property type="evidence" value="ECO:0007669"/>
    <property type="project" value="TreeGrafter"/>
</dbReference>
<evidence type="ECO:0000256" key="12">
    <source>
        <dbReference type="PROSITE-ProRule" id="PRU01363"/>
    </source>
</evidence>
<dbReference type="SMART" id="SM00825">
    <property type="entry name" value="PKS_KS"/>
    <property type="match status" value="5"/>
</dbReference>
<dbReference type="GO" id="GO:0005737">
    <property type="term" value="C:cytoplasm"/>
    <property type="evidence" value="ECO:0007669"/>
    <property type="project" value="UniProtKB-SubCell"/>
</dbReference>
<dbReference type="Gene3D" id="3.40.50.150">
    <property type="entry name" value="Vaccinia Virus protein VP39"/>
    <property type="match status" value="1"/>
</dbReference>
<evidence type="ECO:0000256" key="9">
    <source>
        <dbReference type="ARBA" id="ARBA00022737"/>
    </source>
</evidence>
<dbReference type="SUPFAM" id="SSF53901">
    <property type="entry name" value="Thiolase-like"/>
    <property type="match status" value="5"/>
</dbReference>
<evidence type="ECO:0000256" key="7">
    <source>
        <dbReference type="ARBA" id="ARBA00022553"/>
    </source>
</evidence>
<dbReference type="EMBL" id="AP018449">
    <property type="protein sequence ID" value="BBB93438.1"/>
    <property type="molecule type" value="Genomic_DNA"/>
</dbReference>
<feature type="domain" description="Ketosynthase family 3 (KS3)" evidence="16">
    <location>
        <begin position="1956"/>
        <end position="2395"/>
    </location>
</feature>
<feature type="region of interest" description="C-terminal hotdog fold" evidence="12">
    <location>
        <begin position="5715"/>
        <end position="5871"/>
    </location>
</feature>
<comment type="function">
    <text evidence="2">Involved in some intermediate steps for the synthesis of the antibiotic polyketide bacillaene which is involved in secondary metabolism.</text>
</comment>
<keyword evidence="6" id="KW-0963">Cytoplasm</keyword>
<comment type="cofactor">
    <cofactor evidence="1">
        <name>pantetheine 4'-phosphate</name>
        <dbReference type="ChEBI" id="CHEBI:47942"/>
    </cofactor>
</comment>
<dbReference type="InterPro" id="IPR029058">
    <property type="entry name" value="AB_hydrolase_fold"/>
</dbReference>
<dbReference type="Pfam" id="PF00109">
    <property type="entry name" value="ketoacyl-synt"/>
    <property type="match status" value="5"/>
</dbReference>
<evidence type="ECO:0000259" key="17">
    <source>
        <dbReference type="PROSITE" id="PS52019"/>
    </source>
</evidence>
<protein>
    <submittedName>
        <fullName evidence="18">Polyketide synthase PksN</fullName>
        <ecNumber evidence="18">2.3.1.-</ecNumber>
    </submittedName>
</protein>
<dbReference type="Gene3D" id="3.10.129.120">
    <property type="match status" value="1"/>
</dbReference>
<dbReference type="InterPro" id="IPR020807">
    <property type="entry name" value="PKS_DH"/>
</dbReference>
<feature type="domain" description="PKS/mFAS DH" evidence="17">
    <location>
        <begin position="1"/>
        <end position="282"/>
    </location>
</feature>
<dbReference type="FunFam" id="3.40.47.10:FF:000019">
    <property type="entry name" value="Polyketide synthase type I"/>
    <property type="match status" value="5"/>
</dbReference>
<feature type="domain" description="Carrier" evidence="15">
    <location>
        <begin position="6781"/>
        <end position="6854"/>
    </location>
</feature>
<feature type="domain" description="PKS/mFAS DH" evidence="17">
    <location>
        <begin position="4071"/>
        <end position="4351"/>
    </location>
</feature>
<dbReference type="PANTHER" id="PTHR43775">
    <property type="entry name" value="FATTY ACID SYNTHASE"/>
    <property type="match status" value="1"/>
</dbReference>
<dbReference type="PANTHER" id="PTHR43775:SF37">
    <property type="entry name" value="SI:DKEY-61P9.11"/>
    <property type="match status" value="1"/>
</dbReference>
<dbReference type="InterPro" id="IPR013968">
    <property type="entry name" value="PKS_KR"/>
</dbReference>
<dbReference type="KEGG" id="mana:MAMMFC1_04155"/>
<dbReference type="Pfam" id="PF14765">
    <property type="entry name" value="PS-DH"/>
    <property type="match status" value="4"/>
</dbReference>
<proteinExistence type="predicted"/>
<feature type="active site" description="Proton donor; for dehydratase activity" evidence="12">
    <location>
        <position position="196"/>
    </location>
</feature>
<dbReference type="SUPFAM" id="SSF53474">
    <property type="entry name" value="alpha/beta-Hydrolases"/>
    <property type="match status" value="1"/>
</dbReference>
<dbReference type="InterPro" id="IPR036736">
    <property type="entry name" value="ACP-like_sf"/>
</dbReference>
<comment type="subcellular location">
    <subcellularLocation>
        <location evidence="3">Cytoplasm</location>
    </subcellularLocation>
</comment>
<feature type="active site" description="Proton donor; for dehydratase activity" evidence="12">
    <location>
        <position position="5777"/>
    </location>
</feature>
<evidence type="ECO:0000256" key="14">
    <source>
        <dbReference type="SAM" id="MobiDB-lite"/>
    </source>
</evidence>
<feature type="active site" description="Proton donor; for dehydratase activity" evidence="12">
    <location>
        <position position="1277"/>
    </location>
</feature>
<feature type="compositionally biased region" description="Low complexity" evidence="14">
    <location>
        <begin position="421"/>
        <end position="435"/>
    </location>
</feature>
<dbReference type="InterPro" id="IPR042104">
    <property type="entry name" value="PKS_dehydratase_sf"/>
</dbReference>
<feature type="region of interest" description="Disordered" evidence="14">
    <location>
        <begin position="409"/>
        <end position="435"/>
    </location>
</feature>
<comment type="caution">
    <text evidence="12">Lacks conserved residue(s) required for the propagation of feature annotation.</text>
</comment>
<dbReference type="GO" id="GO:0071770">
    <property type="term" value="P:DIM/DIP cell wall layer assembly"/>
    <property type="evidence" value="ECO:0007669"/>
    <property type="project" value="TreeGrafter"/>
</dbReference>
<dbReference type="InterPro" id="IPR049900">
    <property type="entry name" value="PKS_mFAS_DH"/>
</dbReference>
<keyword evidence="8 18" id="KW-0808">Transferase</keyword>
<dbReference type="Pfam" id="PF08659">
    <property type="entry name" value="KR"/>
    <property type="match status" value="4"/>
</dbReference>
<feature type="region of interest" description="N-terminal hotdog fold" evidence="12">
    <location>
        <begin position="2590"/>
        <end position="2716"/>
    </location>
</feature>
<evidence type="ECO:0000256" key="5">
    <source>
        <dbReference type="ARBA" id="ARBA00022450"/>
    </source>
</evidence>
<sequence>MIYETFNLSAKNPIMSNHSVYGQQLLPGLAYIDLIFQFFHKHHQHHSCNEFELRNLSIYNPLITGKDKDYDVMLSIQFSEIEAGQWQIVVEGQEQRNDGTLARDKKRYVTAEMHQTGPVIFNETLDFNQIKRSAKRIVSLEEVYGQCRLQDLVHTGFMKAAGKIYESGTATFIGVSLGQEAHASAEGFLFHPALIDGSAIGAMNLLSSLVKEEERLFLPLFFESFRAAALLQNRCVTRIQTSSLARKKELLYMTLEFFNEAGAKVAELKNFCSKLVRGAELINPDRKSHSLPAADLAAPSADSPAGTLPPGYEAAGANPAATEAAAAFLRQLMAERLKKPAEQIDTQIGYYEMGLDSPGLLEIVQAIETKIGAALSPTLLFEYTTIAELAAYLTGNYAAKFSRAAGTRQDAVPPASPFRQASTAPAPSPAAGRAATMPAGQEDIAIVGIAGRYPQAINLQEFWANLKTGKDCISEIPPSRWDWKLYAGLKSPSGKNISQWGGFIDNPDYFDPQFFRVSPREAELMDPQERLFLETCWEAIEDAGYTPKTLVTPQGPNKRRHVGVFVGVMHKDYTLIGAEAAAHGQAVPLSLNYAPIANRVSYFCNFHGPSMAVDTVCSSSLTAVHLALESIRHGDCEAALAGGVNLSLNPNKYFTYGMMDMHASDGYCHTFGKDGDGYVSGEGVGAVLLKPLHKAAQDGDHIYAVIKGSTINHVGTVSGITVPSPVAQADMIAACLEKINIHPRTISYVEAHGTGTSLGDPIEIEGLVKAFRLYTRDLQYCSIGSVKSNIGHAEAAAGISGLTKVILQLYYKTLVPSLHSEELNPHIDFAQSPFFVQHNTEEWKQPVVEEDGRQVSYPRRAGLSSFGATGSNVHIILEEYNRQQPAIPRPGDDQAIIPLSAKNKERLQAYAQKLLAFLKGFSGDNLHPENGMDLPALAYTLQVGRESMEERVAFLVKDVGQLIEKLEAFGEGKEVRDNCWRGHVKQGKDTTNLFSDRESLELINKWIITGEVRKIADLWVKGFDINWNLLYGDTKPGRISLPTYPFARERYWIQVAKNGAGSGGIAAGSGVAAAIHPLLQHNTSDFFEQRFSSTFTGQEFFLADHIVQGQRVLPGVAYLEMARVAVAQAAGVEPGQAGIRLKNIVWARPVTVGEQPVKVHIGLFPADSGEIFFEIYSQAEAAGAEPIVHSQGSAVLSPVAAAAAIDILTVQAQCNRGALSPSQCYEAFKAMGIDYGPAHRGIETVYVGPEQVLAKLALPLAVAGTRDQFVLHPSLMDSALQASIGLVMSLGDGGAVSLKPVLPFALQEIEILGNCPSSVWALIRYGDGGRAGDKVQKFDIELYDDQGKVCVRLKGLSSRVLAGETSPAQSPAAPGMLMLRPDWKRQDIVETAAPDYVQHVVMLCEPNAISPEIIAAQISGARCLTLASKHQGLAERFQDYAAQVFEEIQGMLAAKPAGRVLVQLVVPNREEQQLFTGLAGLLKTARLENPQLVGQMLEVEPEEAAAAIIGKLQANSRSAGSNHVRYQDGQRYVAGLSQVEVARTAGKLPWKDGGIYLITGGAGGLGLIFAKEIVREAKAATLILTGRSPLNGNKQAVLKELQALGARIEYRQVDVTRQEAVNSLIQYIQDSYGGLHGIIHSAGVLKDSFIIKKTKAEFLEVLAPKVAGLVYLDQAGKDLPLDFFILFSSGTGVVGNPGQADYAAANAFMDAYARYRNQLAAANQRHGQALSVNWPLWKEGGMGVDPVTEKLLRQNTGMVAMETATGIRALYQGLASGQDQVMVLEGELERLQALLLQQQPATEAAKGSYPQEENKAVPAIDQDSLPEKAVNYFKKLLAAVIKLPAHRIEADAPLEQYGIDSVMVMQLTNQLEKAFGSLPKTLFFEYQNIKDLTEYFLENYGGELTKLLGLEDKRAAAPAVNPPDFAAVTAAEKPAAVRSRPRFASLRPEKREEAAALDIAIIGVAGRYPQADNIRQFWQNLRDGKDCITEIPKDRWDHSLYFDADKNKPGKTYSKWGGFINSVDQFDPLFFNISPREAQIMDPQERLFLQCVYETLEDAGYTRETLGLHQDFGLGGNVGVYVGVMYEEYQLYGAQEQLRGRPVAAAGNPSSIANRVSYFCNFHGPSMAVDTMCSSALTAIHLACQSLQRGVCEAAIAGGVNVSIHPNKYLLLSQGKFASSKGRCESFGQGGDGYVPGEGVGAVLLKPLAKAVADGDHIYGIIKGTALNHGGKTNGYTVPNPNAQASVIGRAFKEAGIDPRTISYIEAHGTGTSLGDPIEITGLTKTFQAYTKDKQFCAIGSAKSNIGHCESAAGIAGVTKILLQLKYQQLAPSLHSQTLNPNIDFSNTPFVVQQELAEWKRPLVEKGGESKEYPRIAGISSFGAGGANAHIVIEEYIPRDPVRLPIAVNAGNPAIIVLSAKNEERLREQVQQLLAAIKEQQFTDRDLADVAYTLQVGREAMEERLAVIAGSVQELAEQLKSYVDGGDGDGEVYRGQVKRNKETLAVFAADEDLAKAIDAWVAKGKYAKLLDLWVKGLIVDWNKLYGDNKPRRISLPTYPFARERYWLAGQDTKTAGSGLPAALALAGAIHPLLQRNTSDLSEQRFSSTFTGQEFFLADAIGKDQRVLPGVVCLEMARAAVQQATGAGKEKGNGIRLRNVLWARPIVVGDQAIEVHIGLYPEDNGEIAYEIYSQPQGDNAEPVVYSQGRAMPGAVAEVPPLDLTALQSQGPESGFASGPGIEKLYAGPGQVLAKLVLPAAVSDTQDQFVLHPALLAAALQASSGLTAGAVQPFALEELAVWGRCTPAMWALIRFSDSSKAGDKAAKLDIDLCDDQGHVCLRMKGLSPQGREDGRSPAATAPGTLILHPCWQEEAVDRDAAAAGYAQHVAMFCQPDAALRQSMENETNGMRFLVLESKQEGIAARFQDYAVQAFTEIQSILKEKPAGKVLIQIITSLQDEQQLFAGLGGLLKTAPLENPKLTGQLIEIEPGEDLAAITAKLAENSRRPLDRHIRYRDGKRYVAGWSETEVSPAAGKIPWQDRGVYLITGGAGGLGQIFAREIAQKVKDAALILTGRSALNENKQAELRELAALGARIEYKQVDVTQPEAVNGLIQYILDNYGSLQGIIHSAGVNKDNFILKKTQAELWEVLAPKVAGLVHLDQASQHLPLDFFVLFSSIAGSVGNVGQADYATANAFMDAYARYRNTLAAAQQRHGQTLSINWPLWQEGGMRIDAETEKTMRQNTGMIAMRTATGIGAFYQALAAGKAQVMVAEGDLSRLQARLQTISPPADARTEAAATVQVEPWLLREKTLHQLKVLFAETTKMSVAGIDPEEPLESYGIDSIMITQLNQNLDGIFGELSKTLFYEYRTLSALAEYFTADYPQKCLQWTGLGDQAEPTQSVKPIMPPLTDELPAPVSLKRRRQLTRGGFTERTADNSAYEPVAIIGMSGRYPQAKTLKDYWENLKTGRDAVTEIPPERWPIDGFYHPDPQEAAAQGKSYSKWGGFVEGFAEFDPLFFSISPREATGMDPQERLFLESCWEVLEDAGYTREQLGAQYNRRVGVFAGITKTGFELYGPELWRQGEHFYPRTSFGSVANRISYLLNLQGPSMPIDTMCSASLTAIHEACEHLYRGECEMAIAGGVNLYLHPSSYIGLCAQHMLSEDGKCKSFGQGGNGFVPGEGVGAVLLKPLSRAIADGDHIYAVIRGTSINHGGKTNGYLVPNPTAQGELIRAALDKAGVDARTVSYIEAHGTGTVLGDPIEIAGLSQAFQKDTRDTGFCAIGSVKSNIGHLEAAAGIAGIAKIVLQMQNQMIVPSLHARELNPNINFAKTPFVVQQELAEWKRPVVEKGDETKEYPRIAGISSFGAGGANAHVVLAEYIPLSQEGHITAITPQNPAIIVLSARTEDGLKLQAQQLLAVLQAQPFAAGDLADMAYTLQVGREAMEERLAVMAGSVRELAEKLQGFVTGQDGIKDLYRGQAKRNKETFAAMAVDEEMQETIEKWIQRRKYAKLLDLWVKGLSFDWRKLYGDSKLRRISLPTYPFARERYWLPEIQAKPAASPAATSTISAVIHPLLGQNTSDLAELRFTSTFTGQEFFLADHVVKGRPVLPGVAQLEMARAAVAQATGVRPEEKARIRLRDIVWARPVAAGDKAVQVHIGLYPEEDRIAYEIYSRPAEAGAEPIVHSQGIAVLDAVPAEPALDLAALQAGCSQTASAASRLYEVFKTMGLNYGPAYQGIEQVYLGQDQVLARLTLPSTVTATQDQFVLHPSLMEAALQAANTSAKPILPFTLEELEVFGSCAAAMWAHIRPSAGNTPADGLPKLDIDLCNDQGRICVRMKAFAFQLPAGGLSASGSAADTGLLLLAPCWQEQPPAAEAIDPDYAQHLVILCETDDISPDDITTRMKGVRCLALQSAQPLAERFETYAAQVFEEIQGILRNKPKDQVLIQIVVSTLDEGQLCAGFLGFLKTARLENPRLTGQLIAIEPGQGAAAIIPRLAENSRRPMDSQIRYEAGKRLVGGWQEIETATQPAIPWKNGGIYLITGGAGGLGRIFAREIARQVKDTTLILTGRSPLNAARQAQLKELESPGARVVYKQADVTREQAAADLIRSIRDDFGGLNGIIHSAGVIRDNYILKKTQAQLSEVLSPKVSGLVNLDQASKDLNLDFFVLFSSVAGSLGNPGQADYAAANAFMDHYARYRNGLAAANQRRGQTLSISWPLWQEGGMRVDANTEQIMQAATGMIPMETSTGIRAFYRGLAAGRDQVLVMEGDRQRMRELFLETAAGIQPDLAEKSIPPVDPGLLRGKTLHQLKVLLGRIAKLGVGRIDADEPLESYGIDSVMIAQLNQNLAGIFGELSKTLFFEYQTLGALAEYFVADYPQECVNWTGLGEPAALTAAAPPAKPNFAGEFPALTSTLPSISMSMSLKARKKARSITAANPRRETREPIAIIGMTGRYAQAQNPKVYWENLKAGKDCITEIPAERWPLEGFYHPDPQAAAAQGKSYSKWGSFLTGFADFDPLFFNISPLEANNMDPQERLFIESCWEVLEDAGYTKEQLTAQYNGRVGVFAGVTKIGFNLYGPDLWRQGEKLFPHTSFGSIANRISYLLNLQGPSMPIDTMCSSSLTAIHEACEHLHQQECEMAIAGGVNLYLHPSSYIGLCGQHMLSRDGKCKSFGLGGNGFVPGEGVGAVLLKPLSRAIADGDHIYAVIRGTGINHGGKTNGYTVPNPKAQGQLIRATLDKAGINARAVSYIEAHGTGTELGDPIEITGLTQAFFQDTQDTGFCAIGSVKSNIGHLEAAAGIAGVTKILLQMKHQQIVPSLHARELNPNINFGKTPFVVQQELAEWKRPVVEINGESKEYPRIAGISSFGAGGANAHVVIEEYISPDLVRPQIKVTSRNPAVIVLSAKTEDRLREQVRQLLAAIQSESFTDSELAGMAYTLQVGREAMEERLGLIAASIRELEEKLQDFVNGREGIEELYRGQVKRNKEALSVFTADEDMAKIIDAWISKGKYAKLLDLWVKGLVFDWNRLYGDDKPRRMSLPAYPFARERYWPVKESKSAGVSPATTSTGTASLHPLLQLNTSDFTRQRFSSTFTGQEFFLADHVIKGERILPGMAYLEMARTAVAQAAGVLETEQAGIRLKNVTWVRPIAAGEQPVKVHIGLFPEDSGEIAFEIYSEPAAAGAGPVVHSQGIAALGPAAAAQVWDLPAVQAQCSRNSLSSDQCYAVFRVMGVDYGPAHQGIEQLYIGAGQVLAKLSLPACVANTQGQFVLHPSLLDASSQAAIGLMMGDGGPLPSGGTTAPKPALPFALEELEILAGCTPAMWALVRYGDGSQAGDRVQKLDIDLCDGQGNVCVRLKGFSLRVLEGDLQTGNGPQAVFAADAPLAVTLMLTPVWDAVPAEKGKMSPLPTDQVVIVGRTKDSSSALQRQYPHARILDIQPDDTIETIGEKIAAHGPIDHILWLAPPDSVNNSANFLTEDGVIQEQNQGVILVFRMIKALLHLGYDARNLGWTVITIQVQPIRKKDWVNPTHASLYGLIGSMAKEYANWQVRLIDLEAAGDWPLADIFTLPPDPMGNAWAYRGQEWYREKLISFHKPPLQPALYKPGGVYVVIGGAGGIGEVWSEYMIRTYQARIVWIGRRPKEAAIQSKLNRLAGLGTTPRYITADATDKKDLQQAYDEIKQQYGQINGVIHAAIVLLDQSLANMAEERFRAGLAAKVDVSVRIAQVFQKEPLDFVMFFSSTTSFVKAAGQSNYAAGCTFKDAFARQLAREWPGAVKVINWGYWGGVGIVASRDYQERMAKLGIGSIEPPEAMDALETLLAGPLDQIALMKITRQAVMEEIGAGETMTVYPENQPSNVQNLSGHMPEQGAQISSLKTEVSRYMQEMDQFLCRLLWGQLQSAGLFAAKNSATADIKTRVGLSDMYGRWLEESIRVLARHNYLRCDEGLCSVLDTTPMDIDAAWEEWDRKKAAWMEDANTKAQVVLVEATLRALPKIITGKIPATDIMFPNSSMELVEGVYKNNIVADYFNAVLADTVVAYVEERLKQEPAAGIRILEIGAGTGGTSAMVFRKLKPYQDHIQEYCYTDISQAFLLHAKKEYGPHNPYLTYKLFNVGEPLAGQGITAGGYDLIIATNVLHATKNIRQTLRNAKAAIATNGLILLNEISGNALVTHLTFGLLEGWWLYEDSPLRIPGCPGLWPETWKAVLESEGFRSVLFPAQAAHELGQQIIVAESDGVVLQKQPELKTGATAAAMKPGGGTKVSQPNPPARQTGGMTQDLLREKSTAYIKKLVGETLQIASNKIDPSDPLEKYGIDSIIVVQLANNLGKVFDNISSTLFFEYQTIDALVEYFMSNHKSSLLSLVGLENHAAGAAADANDAGIITAAMPAPSRPAAGKSRRFLQIREPENQAKSQSSQSPQPSTVQDIAIIGISGRYPGAGNIEEFWRNLQDGNDCIVEIPKDRWDHSLYFDAEKNKPGKTYCKWGGFLEGVDQFDPLFFNISPLDAEIMDPMNRLFLETVWNLLESTGYTRDSLQRQYQSRVGVYVGAMYQQYQSFNSDIVKEAAISTASYSSIANRVSHYFNLQGPSIAIDTMCSSSAIAIHMACESLIKGDCRLAIAGGVNLTIHPKKYLGLSLTNMLGSHINSRSFAAGDGFLPAEGVGAILLKPLANAIQDRDHILAVIKSTAINHGGYSNGYTVPNPNAQAQLIEENFIKSAVHPRTISYVESAATGSALGDPIEVTALSKAFQKFTPDRQFCAIGSVKSNIGHAEAASGISQLTKVILQLRHGKLVPSIKADPLNPNINFDNTPFYLQRELQEWKRPMVNIDGEEREYPRRATVSSFGAGGSNAHLIIEEYIPLPAAAISGSAANSPQLVVISAKNRDGLQAVAGQMLAFIELNKTNPELRLPDFAYTLQAGREAMEYRLAMVVDSWEELIQGLKQSLKSFTEGKDSKETETSIPIFSGNQEEDLSSIQMLLAGKLGETMVQMLLEEKNLEKLALYWTQGGKIPWESLHAGREVRRIALPTYPFAKRRCWAGAQPEPGLTGEPDQAGELYNNAAVAEKRASLQDRIVAIICRSLGMTTAELDINKPLDKYGVDSIVFTAIFQQLQSKVNPTITLDRLLESKTTQNIINMVLSKNIDQPIAAARQANIAVPAAWPQFPELIHLNQTFAGRPVFWFHGGLGGTESYQAIAQKIRRPFYGIQARGWMTDRAPLHGIYAMAAYYIHIIQSIQPAGPYDVGGYSMGGTLAYEITRQLQELGQAVNTIVMVDSMYCPEIKKNYSPKSLLLQMVNIALATTVKQAPEKILQMLIHRDEVDLELADEAFLEQVLKLAQTRGLTKPVTQLQSLIRQSLRVRQAFKFDEFSVWPLPDPQAVTCYYFRNNSGLFWGELEPYFTSGKEDISLDHINYWEEWERQLPNFSMVDVDSSNHMVMMSDKSFEAIAVFCEKLYS</sequence>
<feature type="domain" description="PKS/mFAS DH" evidence="17">
    <location>
        <begin position="5575"/>
        <end position="5871"/>
    </location>
</feature>
<dbReference type="InterPro" id="IPR049551">
    <property type="entry name" value="PKS_DH_C"/>
</dbReference>
<feature type="domain" description="Ketosynthase family 3 (KS3)" evidence="16">
    <location>
        <begin position="4943"/>
        <end position="5381"/>
    </location>
</feature>
<feature type="region of interest" description="N-terminal hotdog fold" evidence="12">
    <location>
        <begin position="1"/>
        <end position="116"/>
    </location>
</feature>
<keyword evidence="13" id="KW-0175">Coiled coil</keyword>
<feature type="domain" description="PKS/mFAS DH" evidence="17">
    <location>
        <begin position="1076"/>
        <end position="1367"/>
    </location>
</feature>
<dbReference type="GO" id="GO:0031177">
    <property type="term" value="F:phosphopantetheine binding"/>
    <property type="evidence" value="ECO:0007669"/>
    <property type="project" value="InterPro"/>
</dbReference>
<dbReference type="EC" id="2.3.1.-" evidence="18"/>
<dbReference type="PROSITE" id="PS00012">
    <property type="entry name" value="PHOSPHOPANTETHEINE"/>
    <property type="match status" value="2"/>
</dbReference>
<feature type="active site" description="Proton acceptor; for dehydratase activity" evidence="12">
    <location>
        <position position="18"/>
    </location>
</feature>
<dbReference type="PROSITE" id="PS50075">
    <property type="entry name" value="CARRIER"/>
    <property type="match status" value="5"/>
</dbReference>
<dbReference type="InterPro" id="IPR014030">
    <property type="entry name" value="Ketoacyl_synth_N"/>
</dbReference>
<dbReference type="FunFam" id="3.40.50.150:FF:000650">
    <property type="entry name" value="Polyketide synthase RzxC"/>
    <property type="match status" value="1"/>
</dbReference>
<feature type="active site" description="Proton acceptor; for dehydratase activity" evidence="12">
    <location>
        <position position="1105"/>
    </location>
</feature>
<keyword evidence="11" id="KW-0511">Multifunctional enzyme</keyword>
<dbReference type="InterPro" id="IPR009081">
    <property type="entry name" value="PP-bd_ACP"/>
</dbReference>
<feature type="domain" description="Carrier" evidence="15">
    <location>
        <begin position="3305"/>
        <end position="3381"/>
    </location>
</feature>
<evidence type="ECO:0000313" key="19">
    <source>
        <dbReference type="Proteomes" id="UP000276437"/>
    </source>
</evidence>
<evidence type="ECO:0000256" key="8">
    <source>
        <dbReference type="ARBA" id="ARBA00022679"/>
    </source>
</evidence>
<dbReference type="PROSITE" id="PS52004">
    <property type="entry name" value="KS3_2"/>
    <property type="match status" value="5"/>
</dbReference>
<feature type="domain" description="Carrier" evidence="15">
    <location>
        <begin position="323"/>
        <end position="397"/>
    </location>
</feature>
<dbReference type="SUPFAM" id="SSF51735">
    <property type="entry name" value="NAD(P)-binding Rossmann-fold domains"/>
    <property type="match status" value="6"/>
</dbReference>
<feature type="domain" description="Ketosynthase family 3 (KS3)" evidence="16">
    <location>
        <begin position="441"/>
        <end position="879"/>
    </location>
</feature>
<accession>A0A348AQU0</accession>
<dbReference type="GO" id="GO:0005886">
    <property type="term" value="C:plasma membrane"/>
    <property type="evidence" value="ECO:0007669"/>
    <property type="project" value="TreeGrafter"/>
</dbReference>
<dbReference type="UniPathway" id="UPA01003"/>
<feature type="domain" description="Ketosynthase family 3 (KS3)" evidence="16">
    <location>
        <begin position="6922"/>
        <end position="7354"/>
    </location>
</feature>
<feature type="active site" description="Proton acceptor; for dehydratase activity" evidence="12">
    <location>
        <position position="5604"/>
    </location>
</feature>
<dbReference type="CDD" id="cd08953">
    <property type="entry name" value="KR_2_SDR_x"/>
    <property type="match status" value="4"/>
</dbReference>
<dbReference type="Gene3D" id="3.10.129.110">
    <property type="entry name" value="Polyketide synthase dehydratase"/>
    <property type="match status" value="4"/>
</dbReference>
<feature type="domain" description="Carrier" evidence="15">
    <location>
        <begin position="1827"/>
        <end position="1900"/>
    </location>
</feature>
<dbReference type="SMART" id="SM00823">
    <property type="entry name" value="PKS_PP"/>
    <property type="match status" value="6"/>
</dbReference>
<dbReference type="SMART" id="SM01294">
    <property type="entry name" value="PKS_PP_betabranch"/>
    <property type="match status" value="1"/>
</dbReference>
<evidence type="ECO:0000259" key="16">
    <source>
        <dbReference type="PROSITE" id="PS52004"/>
    </source>
</evidence>
<dbReference type="FunFam" id="1.10.1200.10:FF:000019">
    <property type="entry name" value="Phenolpthiocerol synthesis type-I polyketide synthase PPSA"/>
    <property type="match status" value="1"/>
</dbReference>
<dbReference type="PROSITE" id="PS52019">
    <property type="entry name" value="PKS_MFAS_DH"/>
    <property type="match status" value="5"/>
</dbReference>
<dbReference type="Pfam" id="PF02801">
    <property type="entry name" value="Ketoacyl-synt_C"/>
    <property type="match status" value="5"/>
</dbReference>
<keyword evidence="9" id="KW-0677">Repeat</keyword>
<evidence type="ECO:0000259" key="15">
    <source>
        <dbReference type="PROSITE" id="PS50075"/>
    </source>
</evidence>
<evidence type="ECO:0000256" key="6">
    <source>
        <dbReference type="ARBA" id="ARBA00022490"/>
    </source>
</evidence>
<evidence type="ECO:0000313" key="18">
    <source>
        <dbReference type="EMBL" id="BBB93438.1"/>
    </source>
</evidence>
<feature type="region of interest" description="C-terminal hotdog fold" evidence="12">
    <location>
        <begin position="4210"/>
        <end position="4351"/>
    </location>
</feature>
<dbReference type="InterPro" id="IPR057326">
    <property type="entry name" value="KR_dom"/>
</dbReference>
<dbReference type="InterPro" id="IPR013217">
    <property type="entry name" value="Methyltransf_12"/>
</dbReference>
<keyword evidence="5" id="KW-0596">Phosphopantetheine</keyword>
<feature type="region of interest" description="N-terminal hotdog fold" evidence="12">
    <location>
        <begin position="5575"/>
        <end position="5701"/>
    </location>
</feature>
<feature type="region of interest" description="C-terminal hotdog fold" evidence="12">
    <location>
        <begin position="1215"/>
        <end position="1367"/>
    </location>
</feature>
<dbReference type="InterPro" id="IPR054514">
    <property type="entry name" value="RhiE-like_linker"/>
</dbReference>
<dbReference type="InterPro" id="IPR020841">
    <property type="entry name" value="PKS_Beta-ketoAc_synthase_dom"/>
</dbReference>
<dbReference type="CDD" id="cd02440">
    <property type="entry name" value="AdoMet_MTases"/>
    <property type="match status" value="1"/>
</dbReference>
<dbReference type="InterPro" id="IPR049552">
    <property type="entry name" value="PKS_DH_N"/>
</dbReference>
<dbReference type="Gene3D" id="3.40.50.1820">
    <property type="entry name" value="alpha/beta hydrolase"/>
    <property type="match status" value="1"/>
</dbReference>
<evidence type="ECO:0000256" key="13">
    <source>
        <dbReference type="SAM" id="Coils"/>
    </source>
</evidence>
<dbReference type="Pfam" id="PF00975">
    <property type="entry name" value="Thioesterase"/>
    <property type="match status" value="1"/>
</dbReference>
<dbReference type="InterPro" id="IPR029063">
    <property type="entry name" value="SAM-dependent_MTases_sf"/>
</dbReference>
<dbReference type="CDD" id="cd00833">
    <property type="entry name" value="PKS"/>
    <property type="match status" value="5"/>
</dbReference>
<dbReference type="InterPro" id="IPR014031">
    <property type="entry name" value="Ketoacyl_synth_C"/>
</dbReference>
<evidence type="ECO:0000256" key="3">
    <source>
        <dbReference type="ARBA" id="ARBA00004496"/>
    </source>
</evidence>
<dbReference type="InterPro" id="IPR036291">
    <property type="entry name" value="NAD(P)-bd_dom_sf"/>
</dbReference>
<dbReference type="Gene3D" id="1.10.1200.10">
    <property type="entry name" value="ACP-like"/>
    <property type="match status" value="6"/>
</dbReference>
<dbReference type="InterPro" id="IPR001031">
    <property type="entry name" value="Thioesterase"/>
</dbReference>
<dbReference type="Pfam" id="PF00550">
    <property type="entry name" value="PP-binding"/>
    <property type="match status" value="6"/>
</dbReference>
<feature type="coiled-coil region" evidence="13">
    <location>
        <begin position="5444"/>
        <end position="5478"/>
    </location>
</feature>
<feature type="region of interest" description="N-terminal hotdog fold" evidence="12">
    <location>
        <begin position="4071"/>
        <end position="4196"/>
    </location>
</feature>
<feature type="domain" description="PKS/mFAS DH" evidence="17">
    <location>
        <begin position="2590"/>
        <end position="2855"/>
    </location>
</feature>
<keyword evidence="7" id="KW-0597">Phosphoprotein</keyword>